<dbReference type="Pfam" id="PF19701">
    <property type="entry name" value="DUF6199"/>
    <property type="match status" value="1"/>
</dbReference>
<dbReference type="InterPro" id="IPR045679">
    <property type="entry name" value="DUF6199"/>
</dbReference>
<gene>
    <name evidence="3" type="ORF">HNQ80_004153</name>
</gene>
<keyword evidence="1" id="KW-0812">Transmembrane</keyword>
<evidence type="ECO:0000313" key="4">
    <source>
        <dbReference type="Proteomes" id="UP000579281"/>
    </source>
</evidence>
<feature type="transmembrane region" description="Helical" evidence="1">
    <location>
        <begin position="6"/>
        <end position="36"/>
    </location>
</feature>
<evidence type="ECO:0000259" key="2">
    <source>
        <dbReference type="Pfam" id="PF19701"/>
    </source>
</evidence>
<comment type="caution">
    <text evidence="3">The sequence shown here is derived from an EMBL/GenBank/DDBJ whole genome shotgun (WGS) entry which is preliminary data.</text>
</comment>
<keyword evidence="1" id="KW-0472">Membrane</keyword>
<accession>A0A841KWF6</accession>
<dbReference type="EMBL" id="JACHEN010000031">
    <property type="protein sequence ID" value="MBB6218016.1"/>
    <property type="molecule type" value="Genomic_DNA"/>
</dbReference>
<evidence type="ECO:0000256" key="1">
    <source>
        <dbReference type="SAM" id="Phobius"/>
    </source>
</evidence>
<sequence>MGFFMIFLIVFKLFFVVGTIFSLLTAINPHLVWHITEEWKSHKKPPKSYFVIQRMKGIIGAIIGLIALFFMFFNAPI</sequence>
<keyword evidence="1" id="KW-1133">Transmembrane helix</keyword>
<name>A0A841KWF6_9FIRM</name>
<dbReference type="RefSeq" id="WP_184312512.1">
    <property type="nucleotide sequence ID" value="NZ_JACHEN010000031.1"/>
</dbReference>
<feature type="transmembrane region" description="Helical" evidence="1">
    <location>
        <begin position="57"/>
        <end position="75"/>
    </location>
</feature>
<keyword evidence="4" id="KW-1185">Reference proteome</keyword>
<reference evidence="3 4" key="1">
    <citation type="submission" date="2020-08" db="EMBL/GenBank/DDBJ databases">
        <title>Genomic Encyclopedia of Type Strains, Phase IV (KMG-IV): sequencing the most valuable type-strain genomes for metagenomic binning, comparative biology and taxonomic classification.</title>
        <authorList>
            <person name="Goeker M."/>
        </authorList>
    </citation>
    <scope>NUCLEOTIDE SEQUENCE [LARGE SCALE GENOMIC DNA]</scope>
    <source>
        <strain evidence="3 4">DSM 103526</strain>
    </source>
</reference>
<organism evidence="3 4">
    <name type="scientific">Anaerosolibacter carboniphilus</name>
    <dbReference type="NCBI Taxonomy" id="1417629"/>
    <lineage>
        <taxon>Bacteria</taxon>
        <taxon>Bacillati</taxon>
        <taxon>Bacillota</taxon>
        <taxon>Clostridia</taxon>
        <taxon>Peptostreptococcales</taxon>
        <taxon>Thermotaleaceae</taxon>
        <taxon>Anaerosolibacter</taxon>
    </lineage>
</organism>
<proteinExistence type="predicted"/>
<feature type="domain" description="DUF6199" evidence="2">
    <location>
        <begin position="14"/>
        <end position="70"/>
    </location>
</feature>
<protein>
    <recommendedName>
        <fullName evidence="2">DUF6199 domain-containing protein</fullName>
    </recommendedName>
</protein>
<dbReference type="Proteomes" id="UP000579281">
    <property type="component" value="Unassembled WGS sequence"/>
</dbReference>
<dbReference type="AlphaFoldDB" id="A0A841KWF6"/>
<evidence type="ECO:0000313" key="3">
    <source>
        <dbReference type="EMBL" id="MBB6218016.1"/>
    </source>
</evidence>